<dbReference type="AlphaFoldDB" id="D3PXC8"/>
<dbReference type="OrthoDB" id="4654311at2"/>
<organism evidence="6 7">
    <name type="scientific">Stackebrandtia nassauensis (strain DSM 44728 / CIP 108903 / NRRL B-16338 / NBRC 102104 / LLR-40K-21)</name>
    <dbReference type="NCBI Taxonomy" id="446470"/>
    <lineage>
        <taxon>Bacteria</taxon>
        <taxon>Bacillati</taxon>
        <taxon>Actinomycetota</taxon>
        <taxon>Actinomycetes</taxon>
        <taxon>Glycomycetales</taxon>
        <taxon>Glycomycetaceae</taxon>
        <taxon>Stackebrandtia</taxon>
    </lineage>
</organism>
<comment type="similarity">
    <text evidence="1">Belongs to the peptidase S33 family.</text>
</comment>
<dbReference type="Proteomes" id="UP000000844">
    <property type="component" value="Chromosome"/>
</dbReference>
<dbReference type="Pfam" id="PF06441">
    <property type="entry name" value="EHN"/>
    <property type="match status" value="1"/>
</dbReference>
<dbReference type="EMBL" id="CP001778">
    <property type="protein sequence ID" value="ADD41391.1"/>
    <property type="molecule type" value="Genomic_DNA"/>
</dbReference>
<dbReference type="PRINTS" id="PR00412">
    <property type="entry name" value="EPOXHYDRLASE"/>
</dbReference>
<dbReference type="SUPFAM" id="SSF53474">
    <property type="entry name" value="alpha/beta-Hydrolases"/>
    <property type="match status" value="1"/>
</dbReference>
<dbReference type="PANTHER" id="PTHR21661:SF35">
    <property type="entry name" value="EPOXIDE HYDROLASE"/>
    <property type="match status" value="1"/>
</dbReference>
<keyword evidence="7" id="KW-1185">Reference proteome</keyword>
<dbReference type="GO" id="GO:0004301">
    <property type="term" value="F:epoxide hydrolase activity"/>
    <property type="evidence" value="ECO:0007669"/>
    <property type="project" value="TreeGrafter"/>
</dbReference>
<dbReference type="Gene3D" id="3.40.50.1820">
    <property type="entry name" value="alpha/beta hydrolase"/>
    <property type="match status" value="1"/>
</dbReference>
<feature type="domain" description="Epoxide hydrolase N-terminal" evidence="5">
    <location>
        <begin position="4"/>
        <end position="111"/>
    </location>
</feature>
<dbReference type="PIRSF" id="PIRSF001112">
    <property type="entry name" value="Epoxide_hydrolase"/>
    <property type="match status" value="1"/>
</dbReference>
<accession>D3PXC8</accession>
<reference evidence="6 7" key="1">
    <citation type="journal article" date="2009" name="Stand. Genomic Sci.">
        <title>Complete genome sequence of Stackebrandtia nassauensis type strain (LLR-40K-21).</title>
        <authorList>
            <person name="Munk C."/>
            <person name="Lapidus A."/>
            <person name="Copeland A."/>
            <person name="Jando M."/>
            <person name="Mayilraj S."/>
            <person name="Glavina Del Rio T."/>
            <person name="Nolan M."/>
            <person name="Chen F."/>
            <person name="Lucas S."/>
            <person name="Tice H."/>
            <person name="Cheng J.F."/>
            <person name="Han C."/>
            <person name="Detter J.C."/>
            <person name="Bruce D."/>
            <person name="Goodwin L."/>
            <person name="Chain P."/>
            <person name="Pitluck S."/>
            <person name="Goker M."/>
            <person name="Ovchinikova G."/>
            <person name="Pati A."/>
            <person name="Ivanova N."/>
            <person name="Mavromatis K."/>
            <person name="Chen A."/>
            <person name="Palaniappan K."/>
            <person name="Land M."/>
            <person name="Hauser L."/>
            <person name="Chang Y.J."/>
            <person name="Jeffries C.D."/>
            <person name="Bristow J."/>
            <person name="Eisen J.A."/>
            <person name="Markowitz V."/>
            <person name="Hugenholtz P."/>
            <person name="Kyrpides N.C."/>
            <person name="Klenk H.P."/>
        </authorList>
    </citation>
    <scope>NUCLEOTIDE SEQUENCE [LARGE SCALE GENOMIC DNA]</scope>
    <source>
        <strain evidence="7">DSM 44728 / CIP 108903 / NRRL B-16338 / NBRC 102104 / LLR-40K-21</strain>
    </source>
</reference>
<dbReference type="PANTHER" id="PTHR21661">
    <property type="entry name" value="EPOXIDE HYDROLASE 1-RELATED"/>
    <property type="match status" value="1"/>
</dbReference>
<dbReference type="KEGG" id="sna:Snas_1691"/>
<evidence type="ECO:0000256" key="4">
    <source>
        <dbReference type="PIRSR" id="PIRSR001112-1"/>
    </source>
</evidence>
<sequence length="377" mass="41686">MSTEPFRIDVAETTLSDLRSRVANSRFTFATAPGWTKGADPAYLRDLTAYWAKDFDWRAAEARLNDHPQFLADVDGTRIHFVHVKAPRRDGAPEPLPLILSHGWPSSFVEMLPLVPLLSDRFDLVIPSLPGFGYSRLPDGALTRERIADLWHTLMTDVLGYSRFGAFGGDIGGGASQWLAAKYPDSVVGLHVIHPPAGGAGSTPSDGGPEPYTEAEQAFIDAEAAYDIEDQGYSEIMWTRPDTIGAALADSPVGLAAWIIDKYRDWSDCGGDVESRWDRDTLLTVITLYWVTESIGSSFRQYADYPHNRPRPTITVPVGVTLSHEPVMASFPRSLTERACTDLRHWSEPGRGGHFLAFEEPELMAAELRTFFATLTD</sequence>
<evidence type="ECO:0000259" key="5">
    <source>
        <dbReference type="Pfam" id="PF06441"/>
    </source>
</evidence>
<name>D3PXC8_STANL</name>
<dbReference type="InterPro" id="IPR000639">
    <property type="entry name" value="Epox_hydrolase-like"/>
</dbReference>
<evidence type="ECO:0000256" key="1">
    <source>
        <dbReference type="ARBA" id="ARBA00010088"/>
    </source>
</evidence>
<dbReference type="InterPro" id="IPR016292">
    <property type="entry name" value="Epoxide_hydrolase"/>
</dbReference>
<keyword evidence="3 6" id="KW-0378">Hydrolase</keyword>
<dbReference type="GO" id="GO:0097176">
    <property type="term" value="P:epoxide metabolic process"/>
    <property type="evidence" value="ECO:0007669"/>
    <property type="project" value="TreeGrafter"/>
</dbReference>
<evidence type="ECO:0000256" key="2">
    <source>
        <dbReference type="ARBA" id="ARBA00022797"/>
    </source>
</evidence>
<dbReference type="STRING" id="446470.Snas_1691"/>
<feature type="active site" description="Proton donor" evidence="4">
    <location>
        <position position="302"/>
    </location>
</feature>
<feature type="active site" description="Nucleophile" evidence="4">
    <location>
        <position position="170"/>
    </location>
</feature>
<evidence type="ECO:0000256" key="3">
    <source>
        <dbReference type="ARBA" id="ARBA00022801"/>
    </source>
</evidence>
<keyword evidence="2" id="KW-0058">Aromatic hydrocarbons catabolism</keyword>
<dbReference type="HOGENOM" id="CLU_019414_0_1_11"/>
<dbReference type="RefSeq" id="WP_013016962.1">
    <property type="nucleotide sequence ID" value="NC_013947.1"/>
</dbReference>
<dbReference type="InterPro" id="IPR029058">
    <property type="entry name" value="AB_hydrolase_fold"/>
</dbReference>
<dbReference type="eggNOG" id="COG0596">
    <property type="taxonomic scope" value="Bacteria"/>
</dbReference>
<gene>
    <name evidence="6" type="ordered locus">Snas_1691</name>
</gene>
<proteinExistence type="inferred from homology"/>
<evidence type="ECO:0000313" key="6">
    <source>
        <dbReference type="EMBL" id="ADD41391.1"/>
    </source>
</evidence>
<dbReference type="InterPro" id="IPR010497">
    <property type="entry name" value="Epoxide_hydro_N"/>
</dbReference>
<evidence type="ECO:0000313" key="7">
    <source>
        <dbReference type="Proteomes" id="UP000000844"/>
    </source>
</evidence>
<protein>
    <submittedName>
        <fullName evidence="6">Epoxide hydrolase domain protein</fullName>
    </submittedName>
</protein>
<feature type="active site" description="Proton acceptor" evidence="4">
    <location>
        <position position="354"/>
    </location>
</feature>